<keyword evidence="4 5" id="KW-0342">GTP-binding</keyword>
<accession>A0A7K1UQ57</accession>
<feature type="binding site" evidence="5">
    <location>
        <position position="167"/>
    </location>
    <ligand>
        <name>phosphoenolpyruvate</name>
        <dbReference type="ChEBI" id="CHEBI:58702"/>
    </ligand>
</feature>
<keyword evidence="2 5" id="KW-0548">Nucleotidyltransferase</keyword>
<dbReference type="InterPro" id="IPR002835">
    <property type="entry name" value="CofC"/>
</dbReference>
<evidence type="ECO:0000256" key="3">
    <source>
        <dbReference type="ARBA" id="ARBA00022741"/>
    </source>
</evidence>
<comment type="catalytic activity">
    <reaction evidence="5">
        <text>phosphoenolpyruvate + GTP + H(+) = enolpyruvoyl-2-diphospho-5'-guanosine + diphosphate</text>
        <dbReference type="Rhea" id="RHEA:30519"/>
        <dbReference type="ChEBI" id="CHEBI:15378"/>
        <dbReference type="ChEBI" id="CHEBI:33019"/>
        <dbReference type="ChEBI" id="CHEBI:37565"/>
        <dbReference type="ChEBI" id="CHEBI:58702"/>
        <dbReference type="ChEBI" id="CHEBI:143701"/>
        <dbReference type="EC" id="2.7.7.105"/>
    </reaction>
</comment>
<evidence type="ECO:0000256" key="4">
    <source>
        <dbReference type="ARBA" id="ARBA00023134"/>
    </source>
</evidence>
<dbReference type="PANTHER" id="PTHR40392">
    <property type="entry name" value="2-PHOSPHO-L-LACTATE GUANYLYLTRANSFERASE"/>
    <property type="match status" value="1"/>
</dbReference>
<dbReference type="EC" id="2.7.7.105" evidence="5"/>
<keyword evidence="7" id="KW-1185">Reference proteome</keyword>
<evidence type="ECO:0000256" key="2">
    <source>
        <dbReference type="ARBA" id="ARBA00022695"/>
    </source>
</evidence>
<evidence type="ECO:0000313" key="6">
    <source>
        <dbReference type="EMBL" id="MVU76482.1"/>
    </source>
</evidence>
<dbReference type="GO" id="GO:0052645">
    <property type="term" value="P:F420-0 metabolic process"/>
    <property type="evidence" value="ECO:0007669"/>
    <property type="project" value="UniProtKB-UniRule"/>
</dbReference>
<dbReference type="EMBL" id="WRPP01000001">
    <property type="protein sequence ID" value="MVU76482.1"/>
    <property type="molecule type" value="Genomic_DNA"/>
</dbReference>
<gene>
    <name evidence="6" type="primary">cofC</name>
    <name evidence="5" type="synonym">fbiD</name>
    <name evidence="6" type="ORF">GPX89_04400</name>
</gene>
<comment type="similarity">
    <text evidence="5">Belongs to the CofC family.</text>
</comment>
<evidence type="ECO:0000313" key="7">
    <source>
        <dbReference type="Proteomes" id="UP000466794"/>
    </source>
</evidence>
<feature type="binding site" evidence="5">
    <location>
        <position position="170"/>
    </location>
    <ligand>
        <name>phosphoenolpyruvate</name>
        <dbReference type="ChEBI" id="CHEBI:58702"/>
    </ligand>
</feature>
<dbReference type="Proteomes" id="UP000466794">
    <property type="component" value="Unassembled WGS sequence"/>
</dbReference>
<keyword evidence="1 5" id="KW-0808">Transferase</keyword>
<dbReference type="PANTHER" id="PTHR40392:SF1">
    <property type="entry name" value="2-PHOSPHO-L-LACTATE GUANYLYLTRANSFERASE"/>
    <property type="match status" value="1"/>
</dbReference>
<reference evidence="6 7" key="1">
    <citation type="submission" date="2019-12" db="EMBL/GenBank/DDBJ databases">
        <title>Nocardia sp. nov. ET3-3 isolated from soil.</title>
        <authorList>
            <person name="Kanchanasin P."/>
            <person name="Tanasupawat S."/>
            <person name="Yuki M."/>
            <person name="Kudo T."/>
        </authorList>
    </citation>
    <scope>NUCLEOTIDE SEQUENCE [LARGE SCALE GENOMIC DNA]</scope>
    <source>
        <strain evidence="6 7">ET3-3</strain>
    </source>
</reference>
<dbReference type="GO" id="GO:0043814">
    <property type="term" value="F:phospholactate guanylyltransferase activity"/>
    <property type="evidence" value="ECO:0007669"/>
    <property type="project" value="InterPro"/>
</dbReference>
<keyword evidence="3 5" id="KW-0547">Nucleotide-binding</keyword>
<organism evidence="6 7">
    <name type="scientific">Nocardia terrae</name>
    <dbReference type="NCBI Taxonomy" id="2675851"/>
    <lineage>
        <taxon>Bacteria</taxon>
        <taxon>Bacillati</taxon>
        <taxon>Actinomycetota</taxon>
        <taxon>Actinomycetes</taxon>
        <taxon>Mycobacteriales</taxon>
        <taxon>Nocardiaceae</taxon>
        <taxon>Nocardia</taxon>
    </lineage>
</organism>
<feature type="binding site" evidence="5">
    <location>
        <position position="145"/>
    </location>
    <ligand>
        <name>phosphoenolpyruvate</name>
        <dbReference type="ChEBI" id="CHEBI:58702"/>
    </ligand>
</feature>
<protein>
    <recommendedName>
        <fullName evidence="5">Phosphoenolpyruvate guanylyltransferase</fullName>
        <shortName evidence="5">PEP guanylyltransferase</shortName>
        <ecNumber evidence="5">2.7.7.105</ecNumber>
    </recommendedName>
</protein>
<evidence type="ECO:0000256" key="1">
    <source>
        <dbReference type="ARBA" id="ARBA00022679"/>
    </source>
</evidence>
<comment type="caution">
    <text evidence="6">The sequence shown here is derived from an EMBL/GenBank/DDBJ whole genome shotgun (WGS) entry which is preliminary data.</text>
</comment>
<evidence type="ECO:0000256" key="5">
    <source>
        <dbReference type="HAMAP-Rule" id="MF_02114"/>
    </source>
</evidence>
<dbReference type="GO" id="GO:0005525">
    <property type="term" value="F:GTP binding"/>
    <property type="evidence" value="ECO:0007669"/>
    <property type="project" value="UniProtKB-KW"/>
</dbReference>
<name>A0A7K1UQ57_9NOCA</name>
<comment type="function">
    <text evidence="5">Guanylyltransferase that catalyzes the activation of phosphoenolpyruvate (PEP) as enolpyruvoyl-2-diphospho-5'-guanosine, via the condensation of PEP with GTP. It is involved in the biosynthesis of coenzyme F420, a hydride carrier cofactor.</text>
</comment>
<sequence length="238" mass="24605">MHPSVHAVIAVKSLGLAKSRLSDGLPAEHRPRLVLAMLADTVTATAATRGIASVTVVTPDPTVKELVHGLGAHVHPEPEITEPHTSGLNAALSAGAAAVRHRHGPVDLLALQADLPALRPAELCDMLASTGHRRSVVADHEGSGTVALLVRGDRDNPLSAALNPLFGPDSARRHIADGAVELLGEWPGLRQDVDTAADLERAAALGVGTATGALLREIGVSQACRATEEMRRAGSSLC</sequence>
<dbReference type="NCBIfam" id="TIGR03552">
    <property type="entry name" value="F420_cofC"/>
    <property type="match status" value="1"/>
</dbReference>
<comment type="pathway">
    <text evidence="5">Cofactor biosynthesis; coenzyme F420 biosynthesis.</text>
</comment>
<dbReference type="InterPro" id="IPR029044">
    <property type="entry name" value="Nucleotide-diphossugar_trans"/>
</dbReference>
<proteinExistence type="inferred from homology"/>
<dbReference type="HAMAP" id="MF_02114">
    <property type="entry name" value="CofC"/>
    <property type="match status" value="1"/>
</dbReference>
<dbReference type="SUPFAM" id="SSF53448">
    <property type="entry name" value="Nucleotide-diphospho-sugar transferases"/>
    <property type="match status" value="1"/>
</dbReference>
<dbReference type="UniPathway" id="UPA00071"/>
<dbReference type="Pfam" id="PF01983">
    <property type="entry name" value="CofC"/>
    <property type="match status" value="1"/>
</dbReference>
<dbReference type="Gene3D" id="3.90.550.10">
    <property type="entry name" value="Spore Coat Polysaccharide Biosynthesis Protein SpsA, Chain A"/>
    <property type="match status" value="1"/>
</dbReference>
<dbReference type="RefSeq" id="WP_157355263.1">
    <property type="nucleotide sequence ID" value="NZ_WRPP01000001.1"/>
</dbReference>
<dbReference type="AlphaFoldDB" id="A0A7K1UQ57"/>